<dbReference type="GO" id="GO:0007026">
    <property type="term" value="P:negative regulation of microtubule depolymerization"/>
    <property type="evidence" value="ECO:0007669"/>
    <property type="project" value="TreeGrafter"/>
</dbReference>
<feature type="region of interest" description="Disordered" evidence="3">
    <location>
        <begin position="1"/>
        <end position="34"/>
    </location>
</feature>
<sequence>MENVGGLGWPPSPHHHQQPQTPQQQQQQQQQHMRGNLQQLPPHHLQQRQHAYYLSNLQAVQLSGQPQDQASLHQHQADVWFAEKLESLNQQLQCLSISQDLADNGNLEGEVSRLQHSLGQLQESTGIPSEHHEHRLQTVNMIEKAIHRLQSEQAGRIYGNGSNNKDRNSLFAHDMELRGNVNTNQMQSDLGFKGNDSGMSEDDSSDILSEAHFPPSQNGSKLGGNSTLPSHYNSPLLAGQIPPPIEAVLRGTWPVKTSSHSSPASLQASMRMSYQNGTGDSIMPGIMAQSDISNLRGSQNTNLLTNKVDMVYGLLSMFSSVDHEDMSRRLLDMSSSPEYCIALRDLGCIPLLIQLLHGGSENVCPTRETRIRANKALQNIVHSHPDDKHGRREARVLRLLEQIREYSDYLYERLVCTGAGGGPLLEDDMARHPCPAMAAIMKLSFDEEHRHAMCILGGLHAIAELIKRDLDAHGSTTNDQYCVTLRRYAGMALTNLTFGDGTNKALLCTFKPCLKALVAQLHSPSEDLRQVTASVLRNLSWRADGGSKSSLQEVGAVSTLIQVALTARKESTLKVILSAVWNLSAHCSSNKVDICAVDGALAFICNTLTYKSQSKMLAIVENGGGILRNISSHIAVREDLREVLREHSTLSVLLGQLRSPSLTVVNNACGTLWNLSARCSQDQITLWELGAVPMLRSLINSKHKMISMGSSAALKNLLSARPEGMCLTDSRHGLGLPTLQARKQKALEQELDPSLTETCDNIETSPRSSPTNLHTSEPNFSTSHQLDSGNGFFNGVSKPMFHSLGSQYNKGLSSESRESISSTHSDKSHDRMRSLLLGQQGNGPDINSARQMELSMRSRAPPSHGLPDVAQMSEEELDKHLESQTMQDSTHEIFSARMRIRNEVNNLQARELRRDPNLPHSEAHSNMLSRFVLHEHTVADIDIEEESHDKTMSYEQSVQYAVQGTEEPDPPVDKSSDILLEDLDSASQVETLDVPSETSKPTPATRLAKYRQITRPSGLKTPEKMKPTHVWKGEIQSEICEASSPLSTLVIEDHILPKPDLLPEQPDSESEQIGGNRTESRIPPSGRQQSQIRQIRPPGTSKTTGIPKVSGKNSSISNISSPSSNLSNGTITSPSEHSQPFPSPRRFPQNKPIPVARVTPAVKVAGTRVSPRQSLTQDENNLSEQMVADRNTETITSTVSQEDNRRPSRGLHRTGIPRSGSRTPTASRTRTPSPRPKTPTSHSRPRTPSSNSSSRPITPLSRPRTPQSPHHKGRTRLSQWRGGTQGDCQDESDGYPDYRSHHSSLSSLDGADGQTTNTVRTRESSESLLSVESYEEEPVGETTLQDGSTSGLPKSKSDLGIRRGRGRSRSLIPAPSSYSPPRMVPGVPIRRLTLVSDQQSRARSTEIQSDSLENLVDPKVESSKLHIESE</sequence>
<dbReference type="InterPro" id="IPR026818">
    <property type="entry name" value="Apc_fam"/>
</dbReference>
<evidence type="ECO:0000256" key="1">
    <source>
        <dbReference type="ARBA" id="ARBA00009051"/>
    </source>
</evidence>
<protein>
    <recommendedName>
        <fullName evidence="6">Adenomatous polyposis coli protein</fullName>
    </recommendedName>
</protein>
<feature type="compositionally biased region" description="Low complexity" evidence="3">
    <location>
        <begin position="1217"/>
        <end position="1261"/>
    </location>
</feature>
<dbReference type="GO" id="GO:0090090">
    <property type="term" value="P:negative regulation of canonical Wnt signaling pathway"/>
    <property type="evidence" value="ECO:0007669"/>
    <property type="project" value="TreeGrafter"/>
</dbReference>
<dbReference type="SMART" id="SM00185">
    <property type="entry name" value="ARM"/>
    <property type="match status" value="7"/>
</dbReference>
<dbReference type="InterPro" id="IPR016024">
    <property type="entry name" value="ARM-type_fold"/>
</dbReference>
<dbReference type="Proteomes" id="UP001497623">
    <property type="component" value="Unassembled WGS sequence"/>
</dbReference>
<name>A0AAV2QQI3_MEGNR</name>
<feature type="region of interest" description="Disordered" evidence="3">
    <location>
        <begin position="807"/>
        <end position="830"/>
    </location>
</feature>
<dbReference type="InterPro" id="IPR041257">
    <property type="entry name" value="APC_rep"/>
</dbReference>
<dbReference type="Pfam" id="PF00514">
    <property type="entry name" value="Arm"/>
    <property type="match status" value="1"/>
</dbReference>
<dbReference type="FunFam" id="1.25.10.10:FF:000305">
    <property type="entry name" value="Adenomatous polyposis coli"/>
    <property type="match status" value="1"/>
</dbReference>
<gene>
    <name evidence="4" type="ORF">MNOR_LOCUS15632</name>
</gene>
<comment type="caution">
    <text evidence="4">The sequence shown here is derived from an EMBL/GenBank/DDBJ whole genome shotgun (WGS) entry which is preliminary data.</text>
</comment>
<comment type="similarity">
    <text evidence="1">Belongs to the adenomatous polyposis coli (APC) family.</text>
</comment>
<dbReference type="GO" id="GO:0016342">
    <property type="term" value="C:catenin complex"/>
    <property type="evidence" value="ECO:0007669"/>
    <property type="project" value="TreeGrafter"/>
</dbReference>
<dbReference type="GO" id="GO:0016055">
    <property type="term" value="P:Wnt signaling pathway"/>
    <property type="evidence" value="ECO:0007669"/>
    <property type="project" value="UniProtKB-KW"/>
</dbReference>
<dbReference type="InterPro" id="IPR011989">
    <property type="entry name" value="ARM-like"/>
</dbReference>
<evidence type="ECO:0000256" key="3">
    <source>
        <dbReference type="SAM" id="MobiDB-lite"/>
    </source>
</evidence>
<dbReference type="GO" id="GO:0007399">
    <property type="term" value="P:nervous system development"/>
    <property type="evidence" value="ECO:0007669"/>
    <property type="project" value="TreeGrafter"/>
</dbReference>
<dbReference type="SUPFAM" id="SSF48371">
    <property type="entry name" value="ARM repeat"/>
    <property type="match status" value="1"/>
</dbReference>
<dbReference type="GO" id="GO:0016477">
    <property type="term" value="P:cell migration"/>
    <property type="evidence" value="ECO:0007669"/>
    <property type="project" value="TreeGrafter"/>
</dbReference>
<dbReference type="GO" id="GO:0005881">
    <property type="term" value="C:cytoplasmic microtubule"/>
    <property type="evidence" value="ECO:0007669"/>
    <property type="project" value="TreeGrafter"/>
</dbReference>
<feature type="compositionally biased region" description="Polar residues" evidence="3">
    <location>
        <begin position="1129"/>
        <end position="1140"/>
    </location>
</feature>
<feature type="compositionally biased region" description="Polar residues" evidence="3">
    <location>
        <begin position="1303"/>
        <end position="1319"/>
    </location>
</feature>
<dbReference type="GO" id="GO:0001708">
    <property type="term" value="P:cell fate specification"/>
    <property type="evidence" value="ECO:0007669"/>
    <property type="project" value="TreeGrafter"/>
</dbReference>
<feature type="compositionally biased region" description="Polar residues" evidence="3">
    <location>
        <begin position="1395"/>
        <end position="1412"/>
    </location>
</feature>
<feature type="compositionally biased region" description="Polar residues" evidence="3">
    <location>
        <begin position="987"/>
        <end position="1002"/>
    </location>
</feature>
<evidence type="ECO:0000256" key="2">
    <source>
        <dbReference type="ARBA" id="ARBA00022687"/>
    </source>
</evidence>
<accession>A0AAV2QQI3</accession>
<dbReference type="GO" id="GO:0008017">
    <property type="term" value="F:microtubule binding"/>
    <property type="evidence" value="ECO:0007669"/>
    <property type="project" value="TreeGrafter"/>
</dbReference>
<keyword evidence="2" id="KW-0879">Wnt signaling pathway</keyword>
<organism evidence="4 5">
    <name type="scientific">Meganyctiphanes norvegica</name>
    <name type="common">Northern krill</name>
    <name type="synonym">Thysanopoda norvegica</name>
    <dbReference type="NCBI Taxonomy" id="48144"/>
    <lineage>
        <taxon>Eukaryota</taxon>
        <taxon>Metazoa</taxon>
        <taxon>Ecdysozoa</taxon>
        <taxon>Arthropoda</taxon>
        <taxon>Crustacea</taxon>
        <taxon>Multicrustacea</taxon>
        <taxon>Malacostraca</taxon>
        <taxon>Eumalacostraca</taxon>
        <taxon>Eucarida</taxon>
        <taxon>Euphausiacea</taxon>
        <taxon>Euphausiidae</taxon>
        <taxon>Meganyctiphanes</taxon>
    </lineage>
</organism>
<feature type="region of interest" description="Disordered" evidence="3">
    <location>
        <begin position="181"/>
        <end position="235"/>
    </location>
</feature>
<dbReference type="Pfam" id="PF18797">
    <property type="entry name" value="APC_rep"/>
    <property type="match status" value="1"/>
</dbReference>
<dbReference type="GO" id="GO:0007389">
    <property type="term" value="P:pattern specification process"/>
    <property type="evidence" value="ECO:0007669"/>
    <property type="project" value="TreeGrafter"/>
</dbReference>
<feature type="compositionally biased region" description="Low complexity" evidence="3">
    <location>
        <begin position="18"/>
        <end position="34"/>
    </location>
</feature>
<evidence type="ECO:0008006" key="6">
    <source>
        <dbReference type="Google" id="ProtNLM"/>
    </source>
</evidence>
<evidence type="ECO:0000313" key="5">
    <source>
        <dbReference type="Proteomes" id="UP001497623"/>
    </source>
</evidence>
<feature type="compositionally biased region" description="Polar residues" evidence="3">
    <location>
        <begin position="1342"/>
        <end position="1352"/>
    </location>
</feature>
<proteinExistence type="inferred from homology"/>
<feature type="region of interest" description="Disordered" evidence="3">
    <location>
        <begin position="755"/>
        <end position="787"/>
    </location>
</feature>
<dbReference type="PANTHER" id="PTHR12607">
    <property type="entry name" value="ADENOMATOUS POLYPOSIS COLI PROTEIN FAMILY"/>
    <property type="match status" value="1"/>
</dbReference>
<dbReference type="Gene3D" id="1.25.10.10">
    <property type="entry name" value="Leucine-rich Repeat Variant"/>
    <property type="match status" value="1"/>
</dbReference>
<dbReference type="GO" id="GO:0045295">
    <property type="term" value="F:gamma-catenin binding"/>
    <property type="evidence" value="ECO:0007669"/>
    <property type="project" value="TreeGrafter"/>
</dbReference>
<feature type="compositionally biased region" description="Basic and acidic residues" evidence="3">
    <location>
        <begin position="1416"/>
        <end position="1430"/>
    </location>
</feature>
<dbReference type="PANTHER" id="PTHR12607:SF12">
    <property type="entry name" value="APC-LIKE, ISOFORM A-RELATED"/>
    <property type="match status" value="1"/>
</dbReference>
<feature type="region of interest" description="Disordered" evidence="3">
    <location>
        <begin position="1058"/>
        <end position="1430"/>
    </location>
</feature>
<dbReference type="GO" id="GO:0008013">
    <property type="term" value="F:beta-catenin binding"/>
    <property type="evidence" value="ECO:0007669"/>
    <property type="project" value="InterPro"/>
</dbReference>
<feature type="compositionally biased region" description="Polar residues" evidence="3">
    <location>
        <begin position="1170"/>
        <end position="1184"/>
    </location>
</feature>
<reference evidence="4 5" key="1">
    <citation type="submission" date="2024-05" db="EMBL/GenBank/DDBJ databases">
        <authorList>
            <person name="Wallberg A."/>
        </authorList>
    </citation>
    <scope>NUCLEOTIDE SEQUENCE [LARGE SCALE GENOMIC DNA]</scope>
</reference>
<feature type="compositionally biased region" description="Low complexity" evidence="3">
    <location>
        <begin position="1083"/>
        <end position="1099"/>
    </location>
</feature>
<dbReference type="GO" id="GO:0030877">
    <property type="term" value="C:beta-catenin destruction complex"/>
    <property type="evidence" value="ECO:0007669"/>
    <property type="project" value="TreeGrafter"/>
</dbReference>
<feature type="compositionally biased region" description="Low complexity" evidence="3">
    <location>
        <begin position="1113"/>
        <end position="1128"/>
    </location>
</feature>
<evidence type="ECO:0000313" key="4">
    <source>
        <dbReference type="EMBL" id="CAL4096233.1"/>
    </source>
</evidence>
<keyword evidence="5" id="KW-1185">Reference proteome</keyword>
<feature type="region of interest" description="Disordered" evidence="3">
    <location>
        <begin position="987"/>
        <end position="1029"/>
    </location>
</feature>
<dbReference type="EMBL" id="CAXKWB010009860">
    <property type="protein sequence ID" value="CAL4096233.1"/>
    <property type="molecule type" value="Genomic_DNA"/>
</dbReference>
<feature type="compositionally biased region" description="Polar residues" evidence="3">
    <location>
        <begin position="215"/>
        <end position="233"/>
    </location>
</feature>
<feature type="non-terminal residue" evidence="4">
    <location>
        <position position="1430"/>
    </location>
</feature>
<dbReference type="InterPro" id="IPR000225">
    <property type="entry name" value="Armadillo"/>
</dbReference>